<dbReference type="EMBL" id="BQNB010019046">
    <property type="protein sequence ID" value="GJT81034.1"/>
    <property type="molecule type" value="Genomic_DNA"/>
</dbReference>
<organism evidence="1 2">
    <name type="scientific">Tanacetum coccineum</name>
    <dbReference type="NCBI Taxonomy" id="301880"/>
    <lineage>
        <taxon>Eukaryota</taxon>
        <taxon>Viridiplantae</taxon>
        <taxon>Streptophyta</taxon>
        <taxon>Embryophyta</taxon>
        <taxon>Tracheophyta</taxon>
        <taxon>Spermatophyta</taxon>
        <taxon>Magnoliopsida</taxon>
        <taxon>eudicotyledons</taxon>
        <taxon>Gunneridae</taxon>
        <taxon>Pentapetalae</taxon>
        <taxon>asterids</taxon>
        <taxon>campanulids</taxon>
        <taxon>Asterales</taxon>
        <taxon>Asteraceae</taxon>
        <taxon>Asteroideae</taxon>
        <taxon>Anthemideae</taxon>
        <taxon>Anthemidinae</taxon>
        <taxon>Tanacetum</taxon>
    </lineage>
</organism>
<gene>
    <name evidence="1" type="ORF">Tco_1055376</name>
</gene>
<evidence type="ECO:0000313" key="2">
    <source>
        <dbReference type="Proteomes" id="UP001151760"/>
    </source>
</evidence>
<proteinExistence type="predicted"/>
<name>A0ABQ5H0E8_9ASTR</name>
<comment type="caution">
    <text evidence="1">The sequence shown here is derived from an EMBL/GenBank/DDBJ whole genome shotgun (WGS) entry which is preliminary data.</text>
</comment>
<keyword evidence="2" id="KW-1185">Reference proteome</keyword>
<evidence type="ECO:0000313" key="1">
    <source>
        <dbReference type="EMBL" id="GJT81034.1"/>
    </source>
</evidence>
<sequence>MSILVSVCGAMINYGEVGLVEIFKEYEVRDVRKEKEEKIEEDEEIVEVEELGVEYFDKFPTKEELAYHKYLLHEPITSFYRRMRLGFVVVCAKVTPRQKRDRVKSRHIRSEMGIRVLKGGRRLGIRWWEWRRSDEERRGGGGVIVENKRVGDIF</sequence>
<accession>A0ABQ5H0E8</accession>
<dbReference type="Proteomes" id="UP001151760">
    <property type="component" value="Unassembled WGS sequence"/>
</dbReference>
<reference evidence="1" key="1">
    <citation type="journal article" date="2022" name="Int. J. Mol. Sci.">
        <title>Draft Genome of Tanacetum Coccineum: Genomic Comparison of Closely Related Tanacetum-Family Plants.</title>
        <authorList>
            <person name="Yamashiro T."/>
            <person name="Shiraishi A."/>
            <person name="Nakayama K."/>
            <person name="Satake H."/>
        </authorList>
    </citation>
    <scope>NUCLEOTIDE SEQUENCE</scope>
</reference>
<reference evidence="1" key="2">
    <citation type="submission" date="2022-01" db="EMBL/GenBank/DDBJ databases">
        <authorList>
            <person name="Yamashiro T."/>
            <person name="Shiraishi A."/>
            <person name="Satake H."/>
            <person name="Nakayama K."/>
        </authorList>
    </citation>
    <scope>NUCLEOTIDE SEQUENCE</scope>
</reference>
<protein>
    <submittedName>
        <fullName evidence="1">Uncharacterized protein</fullName>
    </submittedName>
</protein>